<organism evidence="9 10">
    <name type="scientific">Marinomonas colpomeniae</name>
    <dbReference type="NCBI Taxonomy" id="2774408"/>
    <lineage>
        <taxon>Bacteria</taxon>
        <taxon>Pseudomonadati</taxon>
        <taxon>Pseudomonadota</taxon>
        <taxon>Gammaproteobacteria</taxon>
        <taxon>Oceanospirillales</taxon>
        <taxon>Oceanospirillaceae</taxon>
        <taxon>Marinomonas</taxon>
    </lineage>
</organism>
<feature type="transmembrane region" description="Helical" evidence="7">
    <location>
        <begin position="60"/>
        <end position="85"/>
    </location>
</feature>
<dbReference type="RefSeq" id="WP_191595006.1">
    <property type="nucleotide sequence ID" value="NZ_JACYFC010000003.1"/>
</dbReference>
<comment type="subcellular location">
    <subcellularLocation>
        <location evidence="1 7">Cell membrane</location>
        <topology evidence="1 7">Multi-pass membrane protein</topology>
    </subcellularLocation>
</comment>
<dbReference type="CDD" id="cd06261">
    <property type="entry name" value="TM_PBP2"/>
    <property type="match status" value="1"/>
</dbReference>
<gene>
    <name evidence="9" type="ORF">IF202_11315</name>
</gene>
<feature type="transmembrane region" description="Helical" evidence="7">
    <location>
        <begin position="130"/>
        <end position="149"/>
    </location>
</feature>
<dbReference type="EMBL" id="JACYFC010000003">
    <property type="protein sequence ID" value="MBD5771640.1"/>
    <property type="molecule type" value="Genomic_DNA"/>
</dbReference>
<evidence type="ECO:0000256" key="3">
    <source>
        <dbReference type="ARBA" id="ARBA00022475"/>
    </source>
</evidence>
<evidence type="ECO:0000256" key="2">
    <source>
        <dbReference type="ARBA" id="ARBA00022448"/>
    </source>
</evidence>
<evidence type="ECO:0000259" key="8">
    <source>
        <dbReference type="PROSITE" id="PS50928"/>
    </source>
</evidence>
<dbReference type="SUPFAM" id="SSF161098">
    <property type="entry name" value="MetI-like"/>
    <property type="match status" value="1"/>
</dbReference>
<dbReference type="Pfam" id="PF00528">
    <property type="entry name" value="BPD_transp_1"/>
    <property type="match status" value="1"/>
</dbReference>
<name>A0ABR8P191_9GAMM</name>
<feature type="transmembrane region" description="Helical" evidence="7">
    <location>
        <begin position="227"/>
        <end position="244"/>
    </location>
</feature>
<keyword evidence="5 7" id="KW-1133">Transmembrane helix</keyword>
<evidence type="ECO:0000256" key="6">
    <source>
        <dbReference type="ARBA" id="ARBA00023136"/>
    </source>
</evidence>
<evidence type="ECO:0000313" key="9">
    <source>
        <dbReference type="EMBL" id="MBD5771640.1"/>
    </source>
</evidence>
<dbReference type="InterPro" id="IPR000515">
    <property type="entry name" value="MetI-like"/>
</dbReference>
<protein>
    <submittedName>
        <fullName evidence="9">ABC transporter permease</fullName>
    </submittedName>
</protein>
<evidence type="ECO:0000256" key="1">
    <source>
        <dbReference type="ARBA" id="ARBA00004651"/>
    </source>
</evidence>
<proteinExistence type="inferred from homology"/>
<keyword evidence="6 7" id="KW-0472">Membrane</keyword>
<evidence type="ECO:0000313" key="10">
    <source>
        <dbReference type="Proteomes" id="UP000604161"/>
    </source>
</evidence>
<keyword evidence="2 7" id="KW-0813">Transport</keyword>
<keyword evidence="3" id="KW-1003">Cell membrane</keyword>
<keyword evidence="4 7" id="KW-0812">Transmembrane</keyword>
<comment type="caution">
    <text evidence="9">The sequence shown here is derived from an EMBL/GenBank/DDBJ whole genome shotgun (WGS) entry which is preliminary data.</text>
</comment>
<evidence type="ECO:0000256" key="4">
    <source>
        <dbReference type="ARBA" id="ARBA00022692"/>
    </source>
</evidence>
<dbReference type="PROSITE" id="PS50928">
    <property type="entry name" value="ABC_TM1"/>
    <property type="match status" value="1"/>
</dbReference>
<feature type="transmembrane region" description="Helical" evidence="7">
    <location>
        <begin position="97"/>
        <end position="124"/>
    </location>
</feature>
<dbReference type="PANTHER" id="PTHR30151">
    <property type="entry name" value="ALKANE SULFONATE ABC TRANSPORTER-RELATED, MEMBRANE SUBUNIT"/>
    <property type="match status" value="1"/>
</dbReference>
<evidence type="ECO:0000256" key="5">
    <source>
        <dbReference type="ARBA" id="ARBA00022989"/>
    </source>
</evidence>
<comment type="similarity">
    <text evidence="7">Belongs to the binding-protein-dependent transport system permease family.</text>
</comment>
<dbReference type="InterPro" id="IPR035906">
    <property type="entry name" value="MetI-like_sf"/>
</dbReference>
<feature type="domain" description="ABC transmembrane type-1" evidence="8">
    <location>
        <begin position="60"/>
        <end position="242"/>
    </location>
</feature>
<dbReference type="PANTHER" id="PTHR30151:SF20">
    <property type="entry name" value="ABC TRANSPORTER PERMEASE PROTEIN HI_0355-RELATED"/>
    <property type="match status" value="1"/>
</dbReference>
<dbReference type="Gene3D" id="1.10.3720.10">
    <property type="entry name" value="MetI-like"/>
    <property type="match status" value="1"/>
</dbReference>
<keyword evidence="10" id="KW-1185">Reference proteome</keyword>
<sequence length="259" mass="29084">MLERRFSKKGSLSSIARLLCIAFVLLFFWWLMVFLTDVPSFILPAPQMVFIKLWQLKALLFSHLLVTLFEIVGGLLLGVLLGFIFAINMQLFYSVRLWLLPILLFSQAVPVFALAPILVLWLGYGMFSKVVMAAIIIFFPVLMTCFDGLRHTPIGYLDLAKTMNVKTWQVVLRIRFPAALPVIASGLRMAVVVAPIGAIIGEWVGSGAGLGYYMLHSNARMQVAEMFAALILLAGLSIGLYYITDLVLKRLIPWNQEQR</sequence>
<evidence type="ECO:0000256" key="7">
    <source>
        <dbReference type="RuleBase" id="RU363032"/>
    </source>
</evidence>
<accession>A0ABR8P191</accession>
<reference evidence="9 10" key="1">
    <citation type="submission" date="2020-09" db="EMBL/GenBank/DDBJ databases">
        <title>Marinomonas sp. nov., isolated from the cysticercosis algae of Qingdao, China.</title>
        <authorList>
            <person name="Sun X."/>
        </authorList>
    </citation>
    <scope>NUCLEOTIDE SEQUENCE [LARGE SCALE GENOMIC DNA]</scope>
    <source>
        <strain evidence="9 10">SM2066</strain>
    </source>
</reference>
<dbReference type="Proteomes" id="UP000604161">
    <property type="component" value="Unassembled WGS sequence"/>
</dbReference>